<name>A0A336JUI7_9BRAD</name>
<organism evidence="2 3">
    <name type="scientific">Rhodopseudomonas pentothenatexigens</name>
    <dbReference type="NCBI Taxonomy" id="999699"/>
    <lineage>
        <taxon>Bacteria</taxon>
        <taxon>Pseudomonadati</taxon>
        <taxon>Pseudomonadota</taxon>
        <taxon>Alphaproteobacteria</taxon>
        <taxon>Hyphomicrobiales</taxon>
        <taxon>Nitrobacteraceae</taxon>
        <taxon>Rhodopseudomonas</taxon>
    </lineage>
</organism>
<dbReference type="EMBL" id="QRDT01000011">
    <property type="protein sequence ID" value="RED33238.1"/>
    <property type="molecule type" value="Genomic_DNA"/>
</dbReference>
<dbReference type="Proteomes" id="UP000252631">
    <property type="component" value="Unassembled WGS sequence"/>
</dbReference>
<dbReference type="Proteomes" id="UP000256343">
    <property type="component" value="Unassembled WGS sequence"/>
</dbReference>
<dbReference type="EMBL" id="UFQQ01000011">
    <property type="protein sequence ID" value="SSW91314.1"/>
    <property type="molecule type" value="Genomic_DNA"/>
</dbReference>
<dbReference type="RefSeq" id="WP_167443197.1">
    <property type="nucleotide sequence ID" value="NZ_QRDT01000011.1"/>
</dbReference>
<protein>
    <submittedName>
        <fullName evidence="2">Uncharacterized protein</fullName>
    </submittedName>
</protein>
<evidence type="ECO:0000313" key="4">
    <source>
        <dbReference type="Proteomes" id="UP000256343"/>
    </source>
</evidence>
<evidence type="ECO:0000313" key="3">
    <source>
        <dbReference type="Proteomes" id="UP000252631"/>
    </source>
</evidence>
<keyword evidence="4" id="KW-1185">Reference proteome</keyword>
<accession>A0A336JUI7</accession>
<sequence length="52" mass="5728">MRRSSRGRASAPLRTTLIYAGFAVLAVLATAPAWRLAVFGFSIDDLLQLRCF</sequence>
<evidence type="ECO:0000313" key="1">
    <source>
        <dbReference type="EMBL" id="RED33238.1"/>
    </source>
</evidence>
<reference evidence="1 4" key="2">
    <citation type="submission" date="2018-07" db="EMBL/GenBank/DDBJ databases">
        <title>Genomic Encyclopedia of Archaeal and Bacterial Type Strains, Phase II (KMG-II): from individual species to whole genera.</title>
        <authorList>
            <person name="Goeker M."/>
        </authorList>
    </citation>
    <scope>NUCLEOTIDE SEQUENCE [LARGE SCALE GENOMIC DNA]</scope>
    <source>
        <strain evidence="1 4">JA575</strain>
    </source>
</reference>
<evidence type="ECO:0000313" key="2">
    <source>
        <dbReference type="EMBL" id="SSW91314.1"/>
    </source>
</evidence>
<proteinExistence type="predicted"/>
<reference evidence="2 3" key="1">
    <citation type="submission" date="2017-08" db="EMBL/GenBank/DDBJ databases">
        <authorList>
            <person name="de Groot N.N."/>
        </authorList>
    </citation>
    <scope>NUCLEOTIDE SEQUENCE [LARGE SCALE GENOMIC DNA]</scope>
    <source>
        <strain evidence="2 3">JA575</strain>
    </source>
</reference>
<gene>
    <name evidence="1" type="ORF">BJ125_11175</name>
    <name evidence="2" type="ORF">SAMN05892882_11175</name>
</gene>
<dbReference type="AlphaFoldDB" id="A0A336JUI7"/>